<organism evidence="1 2">
    <name type="scientific">Sulfurospirillum cavolei</name>
    <dbReference type="NCBI Taxonomy" id="366522"/>
    <lineage>
        <taxon>Bacteria</taxon>
        <taxon>Pseudomonadati</taxon>
        <taxon>Campylobacterota</taxon>
        <taxon>Epsilonproteobacteria</taxon>
        <taxon>Campylobacterales</taxon>
        <taxon>Sulfurospirillaceae</taxon>
        <taxon>Sulfurospirillum</taxon>
    </lineage>
</organism>
<dbReference type="EMBL" id="DLUG01000009">
    <property type="protein sequence ID" value="DAB37314.1"/>
    <property type="molecule type" value="Genomic_DNA"/>
</dbReference>
<sequence length="127" mass="14447">MKLPLGFGKKGYFTLASIQASTIEHTIQRHHTRLSHTVRLSCDTLEDEAFEDDPPPLLIALLGTVSTYRPRQCVCSRLFASRAHSAIKRAQKRRKCNCNCRYFSFRRTGVHPPSFLFTPSHFSPSVP</sequence>
<dbReference type="Proteomes" id="UP000231638">
    <property type="component" value="Unassembled WGS sequence"/>
</dbReference>
<evidence type="ECO:0000313" key="1">
    <source>
        <dbReference type="EMBL" id="DAB37314.1"/>
    </source>
</evidence>
<evidence type="ECO:0000313" key="2">
    <source>
        <dbReference type="Proteomes" id="UP000231638"/>
    </source>
</evidence>
<gene>
    <name evidence="1" type="ORF">CFH80_00240</name>
</gene>
<name>A0A2D3WHW8_9BACT</name>
<accession>A0A2D3WHW8</accession>
<proteinExistence type="predicted"/>
<protein>
    <submittedName>
        <fullName evidence="1">Uncharacterized protein</fullName>
    </submittedName>
</protein>
<dbReference type="AlphaFoldDB" id="A0A2D3WHW8"/>
<comment type="caution">
    <text evidence="1">The sequence shown here is derived from an EMBL/GenBank/DDBJ whole genome shotgun (WGS) entry which is preliminary data.</text>
</comment>
<reference evidence="1 2" key="1">
    <citation type="journal article" date="2017" name="Front. Microbiol.">
        <title>Comparative Genomic Analysis of the Class Epsilonproteobacteria and Proposed Reclassification to Epsilonbacteraeota (phyl. nov.).</title>
        <authorList>
            <person name="Waite D.W."/>
            <person name="Vanwonterghem I."/>
            <person name="Rinke C."/>
            <person name="Parks D.H."/>
            <person name="Zhang Y."/>
            <person name="Takai K."/>
            <person name="Sievert S.M."/>
            <person name="Simon J."/>
            <person name="Campbell B.J."/>
            <person name="Hanson T.E."/>
            <person name="Woyke T."/>
            <person name="Klotz M.G."/>
            <person name="Hugenholtz P."/>
        </authorList>
    </citation>
    <scope>NUCLEOTIDE SEQUENCE [LARGE SCALE GENOMIC DNA]</scope>
    <source>
        <strain evidence="1">UBA11420</strain>
    </source>
</reference>